<keyword evidence="3" id="KW-0521">NADP</keyword>
<keyword evidence="9" id="KW-1185">Reference proteome</keyword>
<evidence type="ECO:0000256" key="5">
    <source>
        <dbReference type="ARBA" id="ARBA00032024"/>
    </source>
</evidence>
<feature type="domain" description="Ketopantoate reductase C-terminal" evidence="7">
    <location>
        <begin position="263"/>
        <end position="389"/>
    </location>
</feature>
<dbReference type="GO" id="GO:0005739">
    <property type="term" value="C:mitochondrion"/>
    <property type="evidence" value="ECO:0007669"/>
    <property type="project" value="TreeGrafter"/>
</dbReference>
<dbReference type="InterPro" id="IPR036291">
    <property type="entry name" value="NAD(P)-bd_dom_sf"/>
</dbReference>
<proteinExistence type="inferred from homology"/>
<dbReference type="GO" id="GO:0050661">
    <property type="term" value="F:NADP binding"/>
    <property type="evidence" value="ECO:0007669"/>
    <property type="project" value="TreeGrafter"/>
</dbReference>
<dbReference type="EC" id="1.1.1.169" evidence="2"/>
<dbReference type="PANTHER" id="PTHR43765">
    <property type="entry name" value="2-DEHYDROPANTOATE 2-REDUCTASE-RELATED"/>
    <property type="match status" value="1"/>
</dbReference>
<dbReference type="Pfam" id="PF02558">
    <property type="entry name" value="ApbA"/>
    <property type="match status" value="1"/>
</dbReference>
<dbReference type="EMBL" id="KV878352">
    <property type="protein sequence ID" value="OJJ43427.1"/>
    <property type="molecule type" value="Genomic_DNA"/>
</dbReference>
<sequence>MQDVDEISKEANGSRLSGRIHILGMGNLGTFVAHSLASRQSPPPTTLMLHHPQIYSAWLSKKRCLAVNVNGLDDIKTGFDVNVLDENKWYSISYQQSKNEPVDTESPRRRLAESKIEGQDLLSQAMEDNEKIECLIVAVKAPRTVAALNKVRHRLTPDSTVLLLQNGMGTIQELNDRVFTDPQTRPHYMFGIVSHGLKRKEYFQVEHSGIGTTIISPIPPHNDLSTTNPLGDGWAPTTKYLLRTLTLTPPLVAIAETPSSLILYQLEKLAMNSVINPLTSIFDCDNGELLYNTSIDRLMRMLLMEISSVICALPELQGIPGIEDRFHPERLRRMVLQLASKTSGNTSSMRRDVSVGTPTEIEYINGYIIRRGEELGIKCAVNYMVKHMVISRQTLNNKRESKAIPIDVLGE</sequence>
<dbReference type="OrthoDB" id="73846at2759"/>
<accession>A0A1L9S8E9</accession>
<feature type="domain" description="Ketopantoate reductase N-terminal" evidence="6">
    <location>
        <begin position="20"/>
        <end position="218"/>
    </location>
</feature>
<comment type="similarity">
    <text evidence="1">Belongs to the ketopantoate reductase family.</text>
</comment>
<evidence type="ECO:0000256" key="4">
    <source>
        <dbReference type="ARBA" id="ARBA00023002"/>
    </source>
</evidence>
<evidence type="ECO:0000256" key="2">
    <source>
        <dbReference type="ARBA" id="ARBA00013014"/>
    </source>
</evidence>
<organism evidence="8 9">
    <name type="scientific">Penicilliopsis zonata CBS 506.65</name>
    <dbReference type="NCBI Taxonomy" id="1073090"/>
    <lineage>
        <taxon>Eukaryota</taxon>
        <taxon>Fungi</taxon>
        <taxon>Dikarya</taxon>
        <taxon>Ascomycota</taxon>
        <taxon>Pezizomycotina</taxon>
        <taxon>Eurotiomycetes</taxon>
        <taxon>Eurotiomycetidae</taxon>
        <taxon>Eurotiales</taxon>
        <taxon>Aspergillaceae</taxon>
        <taxon>Penicilliopsis</taxon>
    </lineage>
</organism>
<dbReference type="GO" id="GO:0008677">
    <property type="term" value="F:2-dehydropantoate 2-reductase activity"/>
    <property type="evidence" value="ECO:0007669"/>
    <property type="project" value="UniProtKB-EC"/>
</dbReference>
<dbReference type="PANTHER" id="PTHR43765:SF2">
    <property type="entry name" value="2-DEHYDROPANTOATE 2-REDUCTASE"/>
    <property type="match status" value="1"/>
</dbReference>
<dbReference type="RefSeq" id="XP_022577937.1">
    <property type="nucleotide sequence ID" value="XM_022727412.1"/>
</dbReference>
<evidence type="ECO:0000256" key="3">
    <source>
        <dbReference type="ARBA" id="ARBA00022857"/>
    </source>
</evidence>
<dbReference type="Pfam" id="PF08546">
    <property type="entry name" value="ApbA_C"/>
    <property type="match status" value="1"/>
</dbReference>
<dbReference type="GeneID" id="34613876"/>
<evidence type="ECO:0000259" key="7">
    <source>
        <dbReference type="Pfam" id="PF08546"/>
    </source>
</evidence>
<dbReference type="Proteomes" id="UP000184188">
    <property type="component" value="Unassembled WGS sequence"/>
</dbReference>
<dbReference type="InterPro" id="IPR003710">
    <property type="entry name" value="ApbA"/>
</dbReference>
<dbReference type="VEuPathDB" id="FungiDB:ASPZODRAFT_19518"/>
<dbReference type="Gene3D" id="1.10.1040.10">
    <property type="entry name" value="N-(1-d-carboxylethyl)-l-norvaline Dehydrogenase, domain 2"/>
    <property type="match status" value="1"/>
</dbReference>
<evidence type="ECO:0000256" key="1">
    <source>
        <dbReference type="ARBA" id="ARBA00007870"/>
    </source>
</evidence>
<dbReference type="InterPro" id="IPR013328">
    <property type="entry name" value="6PGD_dom2"/>
</dbReference>
<dbReference type="AlphaFoldDB" id="A0A1L9S8E9"/>
<dbReference type="SUPFAM" id="SSF48179">
    <property type="entry name" value="6-phosphogluconate dehydrogenase C-terminal domain-like"/>
    <property type="match status" value="1"/>
</dbReference>
<dbReference type="SUPFAM" id="SSF51735">
    <property type="entry name" value="NAD(P)-binding Rossmann-fold domains"/>
    <property type="match status" value="1"/>
</dbReference>
<reference evidence="9" key="1">
    <citation type="journal article" date="2017" name="Genome Biol.">
        <title>Comparative genomics reveals high biological diversity and specific adaptations in the industrially and medically important fungal genus Aspergillus.</title>
        <authorList>
            <person name="de Vries R.P."/>
            <person name="Riley R."/>
            <person name="Wiebenga A."/>
            <person name="Aguilar-Osorio G."/>
            <person name="Amillis S."/>
            <person name="Uchima C.A."/>
            <person name="Anderluh G."/>
            <person name="Asadollahi M."/>
            <person name="Askin M."/>
            <person name="Barry K."/>
            <person name="Battaglia E."/>
            <person name="Bayram O."/>
            <person name="Benocci T."/>
            <person name="Braus-Stromeyer S.A."/>
            <person name="Caldana C."/>
            <person name="Canovas D."/>
            <person name="Cerqueira G.C."/>
            <person name="Chen F."/>
            <person name="Chen W."/>
            <person name="Choi C."/>
            <person name="Clum A."/>
            <person name="Dos Santos R.A."/>
            <person name="Damasio A.R."/>
            <person name="Diallinas G."/>
            <person name="Emri T."/>
            <person name="Fekete E."/>
            <person name="Flipphi M."/>
            <person name="Freyberg S."/>
            <person name="Gallo A."/>
            <person name="Gournas C."/>
            <person name="Habgood R."/>
            <person name="Hainaut M."/>
            <person name="Harispe M.L."/>
            <person name="Henrissat B."/>
            <person name="Hilden K.S."/>
            <person name="Hope R."/>
            <person name="Hossain A."/>
            <person name="Karabika E."/>
            <person name="Karaffa L."/>
            <person name="Karanyi Z."/>
            <person name="Krasevec N."/>
            <person name="Kuo A."/>
            <person name="Kusch H."/>
            <person name="LaButti K."/>
            <person name="Lagendijk E.L."/>
            <person name="Lapidus A."/>
            <person name="Levasseur A."/>
            <person name="Lindquist E."/>
            <person name="Lipzen A."/>
            <person name="Logrieco A.F."/>
            <person name="MacCabe A."/>
            <person name="Maekelae M.R."/>
            <person name="Malavazi I."/>
            <person name="Melin P."/>
            <person name="Meyer V."/>
            <person name="Mielnichuk N."/>
            <person name="Miskei M."/>
            <person name="Molnar A.P."/>
            <person name="Mule G."/>
            <person name="Ngan C.Y."/>
            <person name="Orejas M."/>
            <person name="Orosz E."/>
            <person name="Ouedraogo J.P."/>
            <person name="Overkamp K.M."/>
            <person name="Park H.-S."/>
            <person name="Perrone G."/>
            <person name="Piumi F."/>
            <person name="Punt P.J."/>
            <person name="Ram A.F."/>
            <person name="Ramon A."/>
            <person name="Rauscher S."/>
            <person name="Record E."/>
            <person name="Riano-Pachon D.M."/>
            <person name="Robert V."/>
            <person name="Roehrig J."/>
            <person name="Ruller R."/>
            <person name="Salamov A."/>
            <person name="Salih N.S."/>
            <person name="Samson R.A."/>
            <person name="Sandor E."/>
            <person name="Sanguinetti M."/>
            <person name="Schuetze T."/>
            <person name="Sepcic K."/>
            <person name="Shelest E."/>
            <person name="Sherlock G."/>
            <person name="Sophianopoulou V."/>
            <person name="Squina F.M."/>
            <person name="Sun H."/>
            <person name="Susca A."/>
            <person name="Todd R.B."/>
            <person name="Tsang A."/>
            <person name="Unkles S.E."/>
            <person name="van de Wiele N."/>
            <person name="van Rossen-Uffink D."/>
            <person name="Oliveira J.V."/>
            <person name="Vesth T.C."/>
            <person name="Visser J."/>
            <person name="Yu J.-H."/>
            <person name="Zhou M."/>
            <person name="Andersen M.R."/>
            <person name="Archer D.B."/>
            <person name="Baker S.E."/>
            <person name="Benoit I."/>
            <person name="Brakhage A.A."/>
            <person name="Braus G.H."/>
            <person name="Fischer R."/>
            <person name="Frisvad J.C."/>
            <person name="Goldman G.H."/>
            <person name="Houbraken J."/>
            <person name="Oakley B."/>
            <person name="Pocsi I."/>
            <person name="Scazzocchio C."/>
            <person name="Seiboth B."/>
            <person name="vanKuyk P.A."/>
            <person name="Wortman J."/>
            <person name="Dyer P.S."/>
            <person name="Grigoriev I.V."/>
        </authorList>
    </citation>
    <scope>NUCLEOTIDE SEQUENCE [LARGE SCALE GENOMIC DNA]</scope>
    <source>
        <strain evidence="9">CBS 506.65</strain>
    </source>
</reference>
<keyword evidence="4" id="KW-0560">Oxidoreductase</keyword>
<dbReference type="InterPro" id="IPR050838">
    <property type="entry name" value="Ketopantoate_reductase"/>
</dbReference>
<dbReference type="InterPro" id="IPR013332">
    <property type="entry name" value="KPR_N"/>
</dbReference>
<evidence type="ECO:0000313" key="8">
    <source>
        <dbReference type="EMBL" id="OJJ43427.1"/>
    </source>
</evidence>
<evidence type="ECO:0000259" key="6">
    <source>
        <dbReference type="Pfam" id="PF02558"/>
    </source>
</evidence>
<dbReference type="InterPro" id="IPR008927">
    <property type="entry name" value="6-PGluconate_DH-like_C_sf"/>
</dbReference>
<dbReference type="GO" id="GO:0015940">
    <property type="term" value="P:pantothenate biosynthetic process"/>
    <property type="evidence" value="ECO:0007669"/>
    <property type="project" value="InterPro"/>
</dbReference>
<name>A0A1L9S8E9_9EURO</name>
<evidence type="ECO:0000313" key="9">
    <source>
        <dbReference type="Proteomes" id="UP000184188"/>
    </source>
</evidence>
<dbReference type="STRING" id="1073090.A0A1L9S8E9"/>
<protein>
    <recommendedName>
        <fullName evidence="2">2-dehydropantoate 2-reductase</fullName>
        <ecNumber evidence="2">1.1.1.169</ecNumber>
    </recommendedName>
    <alternativeName>
        <fullName evidence="5">Ketopantoate reductase</fullName>
    </alternativeName>
</protein>
<dbReference type="NCBIfam" id="TIGR00745">
    <property type="entry name" value="apbA_panE"/>
    <property type="match status" value="1"/>
</dbReference>
<gene>
    <name evidence="8" type="ORF">ASPZODRAFT_19518</name>
</gene>
<dbReference type="InterPro" id="IPR013752">
    <property type="entry name" value="KPA_reductase"/>
</dbReference>
<dbReference type="Gene3D" id="3.40.50.720">
    <property type="entry name" value="NAD(P)-binding Rossmann-like Domain"/>
    <property type="match status" value="1"/>
</dbReference>
<dbReference type="FunFam" id="1.10.1040.10:FF:000038">
    <property type="entry name" value="Probable 2-dehydropantoate 2-reductase"/>
    <property type="match status" value="1"/>
</dbReference>